<dbReference type="EMBL" id="VJZC01000069">
    <property type="protein sequence ID" value="MPY58075.1"/>
    <property type="molecule type" value="Genomic_DNA"/>
</dbReference>
<evidence type="ECO:0000256" key="1">
    <source>
        <dbReference type="SAM" id="MobiDB-lite"/>
    </source>
</evidence>
<evidence type="ECO:0000313" key="3">
    <source>
        <dbReference type="Proteomes" id="UP000400924"/>
    </source>
</evidence>
<keyword evidence="3" id="KW-1185">Reference proteome</keyword>
<name>A0A5N8XHN1_9ACTN</name>
<dbReference type="Proteomes" id="UP000400924">
    <property type="component" value="Unassembled WGS sequence"/>
</dbReference>
<organism evidence="2 3">
    <name type="scientific">Streptomyces spongiae</name>
    <dbReference type="NCBI Taxonomy" id="565072"/>
    <lineage>
        <taxon>Bacteria</taxon>
        <taxon>Bacillati</taxon>
        <taxon>Actinomycetota</taxon>
        <taxon>Actinomycetes</taxon>
        <taxon>Kitasatosporales</taxon>
        <taxon>Streptomycetaceae</taxon>
        <taxon>Streptomyces</taxon>
    </lineage>
</organism>
<dbReference type="RefSeq" id="WP_152771649.1">
    <property type="nucleotide sequence ID" value="NZ_VJZC01000069.1"/>
</dbReference>
<comment type="caution">
    <text evidence="2">The sequence shown here is derived from an EMBL/GenBank/DDBJ whole genome shotgun (WGS) entry which is preliminary data.</text>
</comment>
<dbReference type="AlphaFoldDB" id="A0A5N8XHN1"/>
<gene>
    <name evidence="2" type="ORF">FNH08_13110</name>
</gene>
<evidence type="ECO:0000313" key="2">
    <source>
        <dbReference type="EMBL" id="MPY58075.1"/>
    </source>
</evidence>
<accession>A0A5N8XHN1</accession>
<protein>
    <submittedName>
        <fullName evidence="2">Uncharacterized protein</fullName>
    </submittedName>
</protein>
<reference evidence="2 3" key="1">
    <citation type="submission" date="2019-07" db="EMBL/GenBank/DDBJ databases">
        <title>New species of Amycolatopsis and Streptomyces.</title>
        <authorList>
            <person name="Duangmal K."/>
            <person name="Teo W.F.A."/>
            <person name="Lipun K."/>
        </authorList>
    </citation>
    <scope>NUCLEOTIDE SEQUENCE [LARGE SCALE GENOMIC DNA]</scope>
    <source>
        <strain evidence="2 3">NBRC 106415</strain>
    </source>
</reference>
<sequence length="138" mass="13867">MTDTGLVPAGPGAARREPRRSIPRTAGPMPMAPAGVVIVINQRRGAGRHQETAATTHAGPRVAAAPYAVLAVASRRPGRGLVGLLTASDSRTSDKPARHLAVVGHTYLAATEQVAGVTGIAAAAAVGFVGRVGRVAPA</sequence>
<feature type="region of interest" description="Disordered" evidence="1">
    <location>
        <begin position="1"/>
        <end position="28"/>
    </location>
</feature>
<proteinExistence type="predicted"/>